<gene>
    <name evidence="1" type="ORF">L6452_06449</name>
</gene>
<protein>
    <submittedName>
        <fullName evidence="1">Uncharacterized protein</fullName>
    </submittedName>
</protein>
<evidence type="ECO:0000313" key="1">
    <source>
        <dbReference type="EMBL" id="KAI3758877.1"/>
    </source>
</evidence>
<proteinExistence type="predicted"/>
<reference evidence="2" key="1">
    <citation type="journal article" date="2022" name="Mol. Ecol. Resour.">
        <title>The genomes of chicory, endive, great burdock and yacon provide insights into Asteraceae palaeo-polyploidization history and plant inulin production.</title>
        <authorList>
            <person name="Fan W."/>
            <person name="Wang S."/>
            <person name="Wang H."/>
            <person name="Wang A."/>
            <person name="Jiang F."/>
            <person name="Liu H."/>
            <person name="Zhao H."/>
            <person name="Xu D."/>
            <person name="Zhang Y."/>
        </authorList>
    </citation>
    <scope>NUCLEOTIDE SEQUENCE [LARGE SCALE GENOMIC DNA]</scope>
    <source>
        <strain evidence="2">cv. Niubang</strain>
    </source>
</reference>
<accession>A0ACB9EK86</accession>
<comment type="caution">
    <text evidence="1">The sequence shown here is derived from an EMBL/GenBank/DDBJ whole genome shotgun (WGS) entry which is preliminary data.</text>
</comment>
<name>A0ACB9EK86_ARCLA</name>
<dbReference type="EMBL" id="CM042048">
    <property type="protein sequence ID" value="KAI3758877.1"/>
    <property type="molecule type" value="Genomic_DNA"/>
</dbReference>
<keyword evidence="2" id="KW-1185">Reference proteome</keyword>
<dbReference type="Proteomes" id="UP001055879">
    <property type="component" value="Linkage Group LG02"/>
</dbReference>
<sequence length="84" mass="9585">MLEEQLVLPGELVLQDECYCYHVSIADDKKILLEELMLLMLIRMNNAASMINTASMVSTAEEINAARRLMLLLTILKIMLIKMD</sequence>
<reference evidence="1 2" key="2">
    <citation type="journal article" date="2022" name="Mol. Ecol. Resour.">
        <title>The genomes of chicory, endive, great burdock and yacon provide insights into Asteraceae paleo-polyploidization history and plant inulin production.</title>
        <authorList>
            <person name="Fan W."/>
            <person name="Wang S."/>
            <person name="Wang H."/>
            <person name="Wang A."/>
            <person name="Jiang F."/>
            <person name="Liu H."/>
            <person name="Zhao H."/>
            <person name="Xu D."/>
            <person name="Zhang Y."/>
        </authorList>
    </citation>
    <scope>NUCLEOTIDE SEQUENCE [LARGE SCALE GENOMIC DNA]</scope>
    <source>
        <strain evidence="2">cv. Niubang</strain>
    </source>
</reference>
<evidence type="ECO:0000313" key="2">
    <source>
        <dbReference type="Proteomes" id="UP001055879"/>
    </source>
</evidence>
<organism evidence="1 2">
    <name type="scientific">Arctium lappa</name>
    <name type="common">Greater burdock</name>
    <name type="synonym">Lappa major</name>
    <dbReference type="NCBI Taxonomy" id="4217"/>
    <lineage>
        <taxon>Eukaryota</taxon>
        <taxon>Viridiplantae</taxon>
        <taxon>Streptophyta</taxon>
        <taxon>Embryophyta</taxon>
        <taxon>Tracheophyta</taxon>
        <taxon>Spermatophyta</taxon>
        <taxon>Magnoliopsida</taxon>
        <taxon>eudicotyledons</taxon>
        <taxon>Gunneridae</taxon>
        <taxon>Pentapetalae</taxon>
        <taxon>asterids</taxon>
        <taxon>campanulids</taxon>
        <taxon>Asterales</taxon>
        <taxon>Asteraceae</taxon>
        <taxon>Carduoideae</taxon>
        <taxon>Cardueae</taxon>
        <taxon>Arctiinae</taxon>
        <taxon>Arctium</taxon>
    </lineage>
</organism>